<dbReference type="GO" id="GO:0000785">
    <property type="term" value="C:chromatin"/>
    <property type="evidence" value="ECO:0007669"/>
    <property type="project" value="TreeGrafter"/>
</dbReference>
<evidence type="ECO:0000313" key="8">
    <source>
        <dbReference type="EMBL" id="GIJ81506.1"/>
    </source>
</evidence>
<keyword evidence="9" id="KW-1185">Reference proteome</keyword>
<sequence length="232" mass="26153">MDTLAPELLLAMTGIGAFFRMEKKKGYELYLASKKIVTHHLEQRSRMPIVGLAMGSASRLQPGIHALNSINIEHGTENDGSFFALDKCLSSRTLQILQTLIILMAMATWADVPAVHDALAMGSQLAMLTRELGLSQPDEIIGRCSWVDWIHREQRRRTLFVSYIFLNLTSITFDVPPLLVNNEIRLSLPHCNTEWVKLSAAEWQHTRETCGHTERHFQSILSETMAGRDVSP</sequence>
<keyword evidence="4" id="KW-0863">Zinc-finger</keyword>
<organism evidence="8 9">
    <name type="scientific">Aspergillus pseudoviridinutans</name>
    <dbReference type="NCBI Taxonomy" id="1517512"/>
    <lineage>
        <taxon>Eukaryota</taxon>
        <taxon>Fungi</taxon>
        <taxon>Dikarya</taxon>
        <taxon>Ascomycota</taxon>
        <taxon>Pezizomycotina</taxon>
        <taxon>Eurotiomycetes</taxon>
        <taxon>Eurotiomycetidae</taxon>
        <taxon>Eurotiales</taxon>
        <taxon>Aspergillaceae</taxon>
        <taxon>Aspergillus</taxon>
        <taxon>Aspergillus subgen. Fumigati</taxon>
    </lineage>
</organism>
<dbReference type="Proteomes" id="UP001043456">
    <property type="component" value="Unassembled WGS sequence"/>
</dbReference>
<dbReference type="PANTHER" id="PTHR40626:SF10">
    <property type="entry name" value="C2H2-TYPE DOMAIN-CONTAINING PROTEIN"/>
    <property type="match status" value="1"/>
</dbReference>
<protein>
    <recommendedName>
        <fullName evidence="7">Xylanolytic transcriptional activator regulatory domain-containing protein</fullName>
    </recommendedName>
</protein>
<keyword evidence="3" id="KW-0677">Repeat</keyword>
<dbReference type="CDD" id="cd12148">
    <property type="entry name" value="fungal_TF_MHR"/>
    <property type="match status" value="1"/>
</dbReference>
<dbReference type="EMBL" id="BHVY01000001">
    <property type="protein sequence ID" value="GIJ81506.1"/>
    <property type="molecule type" value="Genomic_DNA"/>
</dbReference>
<dbReference type="GO" id="GO:0008270">
    <property type="term" value="F:zinc ion binding"/>
    <property type="evidence" value="ECO:0007669"/>
    <property type="project" value="UniProtKB-KW"/>
</dbReference>
<evidence type="ECO:0000256" key="4">
    <source>
        <dbReference type="ARBA" id="ARBA00022771"/>
    </source>
</evidence>
<keyword evidence="6" id="KW-0539">Nucleus</keyword>
<dbReference type="RefSeq" id="XP_043152253.1">
    <property type="nucleotide sequence ID" value="XM_043296318.1"/>
</dbReference>
<feature type="domain" description="Xylanolytic transcriptional activator regulatory" evidence="7">
    <location>
        <begin position="6"/>
        <end position="218"/>
    </location>
</feature>
<dbReference type="GO" id="GO:0006351">
    <property type="term" value="P:DNA-templated transcription"/>
    <property type="evidence" value="ECO:0007669"/>
    <property type="project" value="InterPro"/>
</dbReference>
<keyword evidence="5" id="KW-0862">Zinc</keyword>
<evidence type="ECO:0000256" key="5">
    <source>
        <dbReference type="ARBA" id="ARBA00022833"/>
    </source>
</evidence>
<accession>A0A9P3ENT2</accession>
<dbReference type="InterPro" id="IPR007219">
    <property type="entry name" value="XnlR_reg_dom"/>
</dbReference>
<proteinExistence type="predicted"/>
<dbReference type="GO" id="GO:0005634">
    <property type="term" value="C:nucleus"/>
    <property type="evidence" value="ECO:0007669"/>
    <property type="project" value="UniProtKB-SubCell"/>
</dbReference>
<comment type="subcellular location">
    <subcellularLocation>
        <location evidence="1">Nucleus</location>
    </subcellularLocation>
</comment>
<dbReference type="GeneID" id="66998618"/>
<dbReference type="InterPro" id="IPR051059">
    <property type="entry name" value="VerF-like"/>
</dbReference>
<evidence type="ECO:0000256" key="6">
    <source>
        <dbReference type="ARBA" id="ARBA00023242"/>
    </source>
</evidence>
<dbReference type="GO" id="GO:0000978">
    <property type="term" value="F:RNA polymerase II cis-regulatory region sequence-specific DNA binding"/>
    <property type="evidence" value="ECO:0007669"/>
    <property type="project" value="InterPro"/>
</dbReference>
<evidence type="ECO:0000256" key="1">
    <source>
        <dbReference type="ARBA" id="ARBA00004123"/>
    </source>
</evidence>
<evidence type="ECO:0000256" key="3">
    <source>
        <dbReference type="ARBA" id="ARBA00022737"/>
    </source>
</evidence>
<dbReference type="AlphaFoldDB" id="A0A9P3ENT2"/>
<name>A0A9P3ENT2_9EURO</name>
<dbReference type="PANTHER" id="PTHR40626">
    <property type="entry name" value="MIP31509P"/>
    <property type="match status" value="1"/>
</dbReference>
<reference evidence="8 9" key="1">
    <citation type="submission" date="2018-10" db="EMBL/GenBank/DDBJ databases">
        <title>Pan-genome distribution and transcriptional activeness of fungal secondary metabolism genes in Aspergillus section Fumigati.</title>
        <authorList>
            <person name="Takahashi H."/>
            <person name="Umemura M."/>
            <person name="Ninomiya A."/>
            <person name="Kusuya Y."/>
            <person name="Urayama S."/>
            <person name="Shimizu M."/>
            <person name="Watanabe A."/>
            <person name="Kamei K."/>
            <person name="Yaguchi T."/>
            <person name="Hagiwara D."/>
        </authorList>
    </citation>
    <scope>NUCLEOTIDE SEQUENCE [LARGE SCALE GENOMIC DNA]</scope>
    <source>
        <strain evidence="8 9">IFM 55266</strain>
    </source>
</reference>
<dbReference type="OrthoDB" id="654211at2759"/>
<dbReference type="Pfam" id="PF04082">
    <property type="entry name" value="Fungal_trans"/>
    <property type="match status" value="1"/>
</dbReference>
<keyword evidence="2" id="KW-0479">Metal-binding</keyword>
<evidence type="ECO:0000259" key="7">
    <source>
        <dbReference type="Pfam" id="PF04082"/>
    </source>
</evidence>
<gene>
    <name evidence="8" type="ORF">Asppvi_000005</name>
</gene>
<comment type="caution">
    <text evidence="8">The sequence shown here is derived from an EMBL/GenBank/DDBJ whole genome shotgun (WGS) entry which is preliminary data.</text>
</comment>
<evidence type="ECO:0000256" key="2">
    <source>
        <dbReference type="ARBA" id="ARBA00022723"/>
    </source>
</evidence>
<evidence type="ECO:0000313" key="9">
    <source>
        <dbReference type="Proteomes" id="UP001043456"/>
    </source>
</evidence>
<dbReference type="GO" id="GO:0000981">
    <property type="term" value="F:DNA-binding transcription factor activity, RNA polymerase II-specific"/>
    <property type="evidence" value="ECO:0007669"/>
    <property type="project" value="InterPro"/>
</dbReference>